<dbReference type="Proteomes" id="UP000256845">
    <property type="component" value="Unassembled WGS sequence"/>
</dbReference>
<sequence>MISFNLKCEHEHEFEGWFKDSAAFAKQAEQQLLECPLCGTNKVSKALSAPNISTSRSQAKAQSEMAVRAHQMIAEMRKTVEENCDNVGDKFAEEARKIHYGETEARGIYGQATADEAKELIEEGVDFTPMPWLDEKAKN</sequence>
<accession>A0A3D9HDV6</accession>
<reference evidence="1 2" key="1">
    <citation type="submission" date="2018-07" db="EMBL/GenBank/DDBJ databases">
        <title>Genomic Encyclopedia of Type Strains, Phase III (KMG-III): the genomes of soil and plant-associated and newly described type strains.</title>
        <authorList>
            <person name="Whitman W."/>
        </authorList>
    </citation>
    <scope>NUCLEOTIDE SEQUENCE [LARGE SCALE GENOMIC DNA]</scope>
    <source>
        <strain evidence="1 2">CECT 8488</strain>
    </source>
</reference>
<organism evidence="1 2">
    <name type="scientific">Aestuariispira insulae</name>
    <dbReference type="NCBI Taxonomy" id="1461337"/>
    <lineage>
        <taxon>Bacteria</taxon>
        <taxon>Pseudomonadati</taxon>
        <taxon>Pseudomonadota</taxon>
        <taxon>Alphaproteobacteria</taxon>
        <taxon>Rhodospirillales</taxon>
        <taxon>Kiloniellaceae</taxon>
        <taxon>Aestuariispira</taxon>
    </lineage>
</organism>
<evidence type="ECO:0000313" key="1">
    <source>
        <dbReference type="EMBL" id="RED47655.1"/>
    </source>
</evidence>
<dbReference type="AlphaFoldDB" id="A0A3D9HDV6"/>
<name>A0A3D9HDV6_9PROT</name>
<dbReference type="InterPro" id="IPR009562">
    <property type="entry name" value="DUF1178"/>
</dbReference>
<keyword evidence="2" id="KW-1185">Reference proteome</keyword>
<proteinExistence type="predicted"/>
<comment type="caution">
    <text evidence="1">The sequence shown here is derived from an EMBL/GenBank/DDBJ whole genome shotgun (WGS) entry which is preliminary data.</text>
</comment>
<dbReference type="EMBL" id="QRDW01000009">
    <property type="protein sequence ID" value="RED47655.1"/>
    <property type="molecule type" value="Genomic_DNA"/>
</dbReference>
<dbReference type="PIRSF" id="PIRSF032131">
    <property type="entry name" value="UCP032131"/>
    <property type="match status" value="1"/>
</dbReference>
<protein>
    <recommendedName>
        <fullName evidence="3">DUF1178 family protein</fullName>
    </recommendedName>
</protein>
<dbReference type="OrthoDB" id="9799894at2"/>
<evidence type="ECO:0008006" key="3">
    <source>
        <dbReference type="Google" id="ProtNLM"/>
    </source>
</evidence>
<dbReference type="RefSeq" id="WP_115937813.1">
    <property type="nucleotide sequence ID" value="NZ_QRDW01000009.1"/>
</dbReference>
<dbReference type="Pfam" id="PF06676">
    <property type="entry name" value="DUF1178"/>
    <property type="match status" value="1"/>
</dbReference>
<gene>
    <name evidence="1" type="ORF">DFP90_10919</name>
</gene>
<evidence type="ECO:0000313" key="2">
    <source>
        <dbReference type="Proteomes" id="UP000256845"/>
    </source>
</evidence>